<evidence type="ECO:0000256" key="3">
    <source>
        <dbReference type="ARBA" id="ARBA00006221"/>
    </source>
</evidence>
<evidence type="ECO:0000256" key="10">
    <source>
        <dbReference type="ARBA" id="ARBA00022793"/>
    </source>
</evidence>
<dbReference type="InterPro" id="IPR023031">
    <property type="entry name" value="OPRT"/>
</dbReference>
<dbReference type="GO" id="GO:0006207">
    <property type="term" value="P:'de novo' pyrimidine nucleobase biosynthetic process"/>
    <property type="evidence" value="ECO:0007669"/>
    <property type="project" value="InterPro"/>
</dbReference>
<evidence type="ECO:0000256" key="1">
    <source>
        <dbReference type="ARBA" id="ARBA00004861"/>
    </source>
</evidence>
<reference evidence="21" key="1">
    <citation type="submission" date="2025-08" db="UniProtKB">
        <authorList>
            <consortium name="Ensembl"/>
        </authorList>
    </citation>
    <scope>IDENTIFICATION</scope>
</reference>
<evidence type="ECO:0000256" key="7">
    <source>
        <dbReference type="ARBA" id="ARBA00015047"/>
    </source>
</evidence>
<dbReference type="InterPro" id="IPR000836">
    <property type="entry name" value="PRTase_dom"/>
</dbReference>
<dbReference type="NCBIfam" id="TIGR01740">
    <property type="entry name" value="pyrF"/>
    <property type="match status" value="1"/>
</dbReference>
<keyword evidence="13" id="KW-0511">Multifunctional enzyme</keyword>
<feature type="active site" description="For OMPdecase activity" evidence="18">
    <location>
        <position position="317"/>
    </location>
</feature>
<dbReference type="InterPro" id="IPR011060">
    <property type="entry name" value="RibuloseP-bd_barrel"/>
</dbReference>
<dbReference type="FunFam" id="3.20.20.70:FF:000092">
    <property type="entry name" value="Uridine monophosphate synthetase"/>
    <property type="match status" value="1"/>
</dbReference>
<evidence type="ECO:0000256" key="8">
    <source>
        <dbReference type="ARBA" id="ARBA00022676"/>
    </source>
</evidence>
<feature type="active site" description="For OMPdecase activity" evidence="18">
    <location>
        <position position="320"/>
    </location>
</feature>
<evidence type="ECO:0000256" key="16">
    <source>
        <dbReference type="ARBA" id="ARBA00060327"/>
    </source>
</evidence>
<keyword evidence="12" id="KW-0456">Lyase</keyword>
<dbReference type="Gene3D" id="3.40.50.2020">
    <property type="match status" value="1"/>
</dbReference>
<dbReference type="InterPro" id="IPR013785">
    <property type="entry name" value="Aldolase_TIM"/>
</dbReference>
<dbReference type="FunFam" id="3.40.50.2020:FF:000025">
    <property type="entry name" value="Uridine monophosphate synthetase"/>
    <property type="match status" value="1"/>
</dbReference>
<feature type="binding site" evidence="19">
    <location>
        <position position="454"/>
    </location>
    <ligand>
        <name>substrate</name>
    </ligand>
</feature>
<evidence type="ECO:0000256" key="2">
    <source>
        <dbReference type="ARBA" id="ARBA00004889"/>
    </source>
</evidence>
<evidence type="ECO:0000256" key="5">
    <source>
        <dbReference type="ARBA" id="ARBA00011971"/>
    </source>
</evidence>
<accession>A0A8C7D6E9</accession>
<evidence type="ECO:0000256" key="14">
    <source>
        <dbReference type="ARBA" id="ARBA00051583"/>
    </source>
</evidence>
<feature type="binding site" evidence="19">
    <location>
        <position position="433"/>
    </location>
    <ligand>
        <name>substrate</name>
    </ligand>
</feature>
<dbReference type="GeneTree" id="ENSGT00390000001856"/>
<dbReference type="Pfam" id="PF00215">
    <property type="entry name" value="OMPdecase"/>
    <property type="match status" value="1"/>
</dbReference>
<comment type="pathway">
    <text evidence="2">Pyrimidine metabolism; UMP biosynthesis via de novo pathway; UMP from orotate: step 1/2.</text>
</comment>
<keyword evidence="9" id="KW-0808">Transferase</keyword>
<dbReference type="GO" id="GO:0004588">
    <property type="term" value="F:orotate phosphoribosyltransferase activity"/>
    <property type="evidence" value="ECO:0007669"/>
    <property type="project" value="UniProtKB-EC"/>
</dbReference>
<comment type="pathway">
    <text evidence="1">Pyrimidine metabolism; UMP biosynthesis via de novo pathway; UMP from orotate: step 2/2.</text>
</comment>
<dbReference type="PANTHER" id="PTHR19278">
    <property type="entry name" value="OROTATE PHOSPHORIBOSYLTRANSFERASE"/>
    <property type="match status" value="1"/>
</dbReference>
<dbReference type="CTD" id="7372"/>
<keyword evidence="10" id="KW-0210">Decarboxylase</keyword>
<comment type="similarity">
    <text evidence="4">In the C-terminal section; belongs to the OMP decarboxylase family.</text>
</comment>
<evidence type="ECO:0000256" key="17">
    <source>
        <dbReference type="ARBA" id="ARBA00063898"/>
    </source>
</evidence>
<sequence>MENVCLESLILKLHDVQAVKFGTFTLKSGITSPIYFDLRVIVSYPTLMNQVSSLLYQRAKDEDLKYSSVCGVPYTALPLATIICSNHELPMLIRRKEAKDYGTKKIIEGTIHPGDTCLIIEDVVTSGSSVMETALVLQAEGLKVTDAIVLMDREQGGGAMLAKRGITLHSVISISKLLNTLFQAERIDSLTAQSVCRFIHENNTYKPSGEEEKNGSPAAKKPCKPAELSYGARAQLQNTHPLAAQLLRLMEEKKTNLCVSADMTGCEELLQLADSLGPQMCVLKTHVDILQDFSPAFTQSLKDLGLKHNFLIFEDRKFADIGNTVKHQYEGGLYQISSWSHIVNAHAVPGPGVVKGLSAVGRPLDRGCVLIGQMSSQGSLATGDYTQAVVKMAEEHSEFVFGFISGAKISNKPEFVHMTPGVQMQSGGDGLGQQYSSPDDVIFKRGSDIIIVGRGILGASDRVKAAAEYREAGWNAYTKRLNTSIQGDAKD</sequence>
<dbReference type="EC" id="4.1.1.23" evidence="6"/>
<evidence type="ECO:0000256" key="19">
    <source>
        <dbReference type="PIRSR" id="PIRSR614732-2"/>
    </source>
</evidence>
<keyword evidence="8" id="KW-0328">Glycosyltransferase</keyword>
<dbReference type="CDD" id="cd06223">
    <property type="entry name" value="PRTases_typeI"/>
    <property type="match status" value="1"/>
</dbReference>
<dbReference type="Gene3D" id="3.20.20.70">
    <property type="entry name" value="Aldolase class I"/>
    <property type="match status" value="1"/>
</dbReference>
<dbReference type="HAMAP" id="MF_01208">
    <property type="entry name" value="PyrE"/>
    <property type="match status" value="1"/>
</dbReference>
<keyword evidence="22" id="KW-1185">Reference proteome</keyword>
<evidence type="ECO:0000256" key="12">
    <source>
        <dbReference type="ARBA" id="ARBA00023239"/>
    </source>
</evidence>
<feature type="binding site" evidence="19">
    <location>
        <position position="453"/>
    </location>
    <ligand>
        <name>substrate</name>
    </ligand>
</feature>
<comment type="function">
    <text evidence="16">Bifunctional enzyme catalyzing the last two steps of de novo pyrimidine biosynthesis, orotate phosphoribosyltransferase (OPRT), which converts orotate to orotidine-5'-monophosphate (OMP), and orotidine-5'-monophosphate decarboxylase (ODC), the terminal enzymatic reaction that decarboxylates OMP to uridine monophosphate (UMP).</text>
</comment>
<name>A0A8C7D6E9_ONCKI</name>
<dbReference type="InterPro" id="IPR029057">
    <property type="entry name" value="PRTase-like"/>
</dbReference>
<dbReference type="UniPathway" id="UPA00070">
    <property type="reaction ID" value="UER00119"/>
</dbReference>
<dbReference type="GO" id="GO:0004590">
    <property type="term" value="F:orotidine-5'-phosphate decarboxylase activity"/>
    <property type="evidence" value="ECO:0007669"/>
    <property type="project" value="UniProtKB-EC"/>
</dbReference>
<comment type="similarity">
    <text evidence="3">In the N-terminal section; belongs to the purine/pyrimidine phosphoribosyltransferase family.</text>
</comment>
<dbReference type="InterPro" id="IPR004467">
    <property type="entry name" value="Or_phspho_trans_dom"/>
</dbReference>
<evidence type="ECO:0000256" key="6">
    <source>
        <dbReference type="ARBA" id="ARBA00012321"/>
    </source>
</evidence>
<dbReference type="SMART" id="SM00934">
    <property type="entry name" value="OMPdecase"/>
    <property type="match status" value="1"/>
</dbReference>
<feature type="binding site" evidence="19">
    <location>
        <position position="375"/>
    </location>
    <ligand>
        <name>substrate</name>
    </ligand>
</feature>
<feature type="active site" description="For OMPdecase activity" evidence="18">
    <location>
        <position position="315"/>
    </location>
</feature>
<comment type="catalytic activity">
    <reaction evidence="15">
        <text>orotidine 5'-phosphate + diphosphate = orotate + 5-phospho-alpha-D-ribose 1-diphosphate</text>
        <dbReference type="Rhea" id="RHEA:10380"/>
        <dbReference type="ChEBI" id="CHEBI:30839"/>
        <dbReference type="ChEBI" id="CHEBI:33019"/>
        <dbReference type="ChEBI" id="CHEBI:57538"/>
        <dbReference type="ChEBI" id="CHEBI:58017"/>
        <dbReference type="EC" id="2.4.2.10"/>
    </reaction>
    <physiologicalReaction direction="right-to-left" evidence="15">
        <dbReference type="Rhea" id="RHEA:10382"/>
    </physiologicalReaction>
</comment>
<dbReference type="CDD" id="cd04725">
    <property type="entry name" value="OMP_decarboxylase_like"/>
    <property type="match status" value="1"/>
</dbReference>
<evidence type="ECO:0000313" key="22">
    <source>
        <dbReference type="Proteomes" id="UP000694557"/>
    </source>
</evidence>
<gene>
    <name evidence="21" type="primary">UMPS</name>
    <name evidence="21" type="synonym">LOC109871164</name>
</gene>
<reference evidence="21" key="2">
    <citation type="submission" date="2025-09" db="UniProtKB">
        <authorList>
            <consortium name="Ensembl"/>
        </authorList>
    </citation>
    <scope>IDENTIFICATION</scope>
</reference>
<dbReference type="InterPro" id="IPR014732">
    <property type="entry name" value="OMPdecase"/>
</dbReference>
<comment type="subunit">
    <text evidence="17">Homodimer; dimerization is required for enzymatic activity.</text>
</comment>
<dbReference type="InterPro" id="IPR001754">
    <property type="entry name" value="OMPdeCOase_dom"/>
</dbReference>
<dbReference type="EC" id="2.4.2.10" evidence="5"/>
<evidence type="ECO:0000256" key="13">
    <source>
        <dbReference type="ARBA" id="ARBA00023268"/>
    </source>
</evidence>
<dbReference type="GO" id="GO:0044205">
    <property type="term" value="P:'de novo' UMP biosynthetic process"/>
    <property type="evidence" value="ECO:0007669"/>
    <property type="project" value="UniProtKB-UniPathway"/>
</dbReference>
<dbReference type="Ensembl" id="ENSOKIT00005017844.1">
    <property type="protein sequence ID" value="ENSOKIP00005016759.1"/>
    <property type="gene ID" value="ENSOKIG00005007452.1"/>
</dbReference>
<dbReference type="PANTHER" id="PTHR19278:SF9">
    <property type="entry name" value="URIDINE 5'-MONOPHOSPHATE SYNTHASE"/>
    <property type="match status" value="1"/>
</dbReference>
<evidence type="ECO:0000256" key="15">
    <source>
        <dbReference type="ARBA" id="ARBA00051700"/>
    </source>
</evidence>
<comment type="catalytic activity">
    <reaction evidence="14">
        <text>orotidine 5'-phosphate + H(+) = UMP + CO2</text>
        <dbReference type="Rhea" id="RHEA:11596"/>
        <dbReference type="ChEBI" id="CHEBI:15378"/>
        <dbReference type="ChEBI" id="CHEBI:16526"/>
        <dbReference type="ChEBI" id="CHEBI:57538"/>
        <dbReference type="ChEBI" id="CHEBI:57865"/>
        <dbReference type="EC" id="4.1.1.23"/>
    </reaction>
    <physiologicalReaction direction="left-to-right" evidence="14">
        <dbReference type="Rhea" id="RHEA:11597"/>
    </physiologicalReaction>
</comment>
<evidence type="ECO:0000256" key="18">
    <source>
        <dbReference type="PIRSR" id="PIRSR614732-1"/>
    </source>
</evidence>
<proteinExistence type="inferred from homology"/>
<dbReference type="PROSITE" id="PS00156">
    <property type="entry name" value="OMPDECASE"/>
    <property type="match status" value="1"/>
</dbReference>
<evidence type="ECO:0000256" key="4">
    <source>
        <dbReference type="ARBA" id="ARBA00009769"/>
    </source>
</evidence>
<evidence type="ECO:0000256" key="11">
    <source>
        <dbReference type="ARBA" id="ARBA00022975"/>
    </source>
</evidence>
<feature type="binding site" evidence="19">
    <location>
        <position position="284"/>
    </location>
    <ligand>
        <name>substrate</name>
    </ligand>
</feature>
<dbReference type="InterPro" id="IPR018089">
    <property type="entry name" value="OMPdecase_AS"/>
</dbReference>
<evidence type="ECO:0000313" key="21">
    <source>
        <dbReference type="Ensembl" id="ENSOKIP00005016759.1"/>
    </source>
</evidence>
<dbReference type="SUPFAM" id="SSF53271">
    <property type="entry name" value="PRTase-like"/>
    <property type="match status" value="1"/>
</dbReference>
<feature type="domain" description="Orotidine 5'-phosphate decarboxylase" evidence="20">
    <location>
        <begin position="256"/>
        <end position="469"/>
    </location>
</feature>
<feature type="binding site" evidence="19">
    <location>
        <position position="262"/>
    </location>
    <ligand>
        <name>substrate</name>
    </ligand>
</feature>
<protein>
    <recommendedName>
        <fullName evidence="7">Uridine 5'-monophosphate synthase</fullName>
        <ecNumber evidence="5">2.4.2.10</ecNumber>
        <ecNumber evidence="6">4.1.1.23</ecNumber>
    </recommendedName>
</protein>
<dbReference type="SUPFAM" id="SSF51366">
    <property type="entry name" value="Ribulose-phoshate binding barrel"/>
    <property type="match status" value="1"/>
</dbReference>
<evidence type="ECO:0000259" key="20">
    <source>
        <dbReference type="SMART" id="SM00934"/>
    </source>
</evidence>
<evidence type="ECO:0000256" key="9">
    <source>
        <dbReference type="ARBA" id="ARBA00022679"/>
    </source>
</evidence>
<dbReference type="Proteomes" id="UP000694557">
    <property type="component" value="Unassembled WGS sequence"/>
</dbReference>
<organism evidence="21 22">
    <name type="scientific">Oncorhynchus kisutch</name>
    <name type="common">Coho salmon</name>
    <name type="synonym">Salmo kisutch</name>
    <dbReference type="NCBI Taxonomy" id="8019"/>
    <lineage>
        <taxon>Eukaryota</taxon>
        <taxon>Metazoa</taxon>
        <taxon>Chordata</taxon>
        <taxon>Craniata</taxon>
        <taxon>Vertebrata</taxon>
        <taxon>Euteleostomi</taxon>
        <taxon>Actinopterygii</taxon>
        <taxon>Neopterygii</taxon>
        <taxon>Teleostei</taxon>
        <taxon>Protacanthopterygii</taxon>
        <taxon>Salmoniformes</taxon>
        <taxon>Salmonidae</taxon>
        <taxon>Salmoninae</taxon>
        <taxon>Oncorhynchus</taxon>
    </lineage>
</organism>
<dbReference type="KEGG" id="oki:109871164"/>
<dbReference type="AlphaFoldDB" id="A0A8C7D6E9"/>
<dbReference type="NCBIfam" id="TIGR00336">
    <property type="entry name" value="pyrE"/>
    <property type="match status" value="1"/>
</dbReference>
<keyword evidence="11" id="KW-0665">Pyrimidine biosynthesis</keyword>